<dbReference type="EMBL" id="KI669561">
    <property type="protein sequence ID" value="ETN23510.1"/>
    <property type="molecule type" value="Genomic_DNA"/>
</dbReference>
<gene>
    <name evidence="1" type="ORF">PPTG_20652</name>
</gene>
<organism evidence="1 2">
    <name type="scientific">Phytophthora nicotianae (strain INRA-310)</name>
    <name type="common">Phytophthora parasitica</name>
    <dbReference type="NCBI Taxonomy" id="761204"/>
    <lineage>
        <taxon>Eukaryota</taxon>
        <taxon>Sar</taxon>
        <taxon>Stramenopiles</taxon>
        <taxon>Oomycota</taxon>
        <taxon>Peronosporomycetes</taxon>
        <taxon>Peronosporales</taxon>
        <taxon>Peronosporaceae</taxon>
        <taxon>Phytophthora</taxon>
    </lineage>
</organism>
<reference evidence="2" key="1">
    <citation type="submission" date="2011-12" db="EMBL/GenBank/DDBJ databases">
        <authorList>
            <consortium name="The Broad Institute Genome Sequencing Platform"/>
            <person name="Russ C."/>
            <person name="Tyler B."/>
            <person name="Panabieres F."/>
            <person name="Shan W."/>
            <person name="Tripathy S."/>
            <person name="Grunwald N."/>
            <person name="Machado M."/>
            <person name="Young S.K."/>
            <person name="Zeng Q."/>
            <person name="Gargeya S."/>
            <person name="Fitzgerald M."/>
            <person name="Haas B."/>
            <person name="Abouelleil A."/>
            <person name="Alvarado L."/>
            <person name="Arachchi H.M."/>
            <person name="Berlin A."/>
            <person name="Chapman S.B."/>
            <person name="Gearin G."/>
            <person name="Goldberg J."/>
            <person name="Griggs A."/>
            <person name="Gujja S."/>
            <person name="Hansen M."/>
            <person name="Heiman D."/>
            <person name="Howarth C."/>
            <person name="Larimer J."/>
            <person name="Lui A."/>
            <person name="MacDonald P.J.P."/>
            <person name="McCowen C."/>
            <person name="Montmayeur A."/>
            <person name="Murphy C."/>
            <person name="Neiman D."/>
            <person name="Pearson M."/>
            <person name="Priest M."/>
            <person name="Roberts A."/>
            <person name="Saif S."/>
            <person name="Shea T."/>
            <person name="Sisk P."/>
            <person name="Stolte C."/>
            <person name="Sykes S."/>
            <person name="Wortman J."/>
            <person name="Nusbaum C."/>
            <person name="Birren B."/>
        </authorList>
    </citation>
    <scope>NUCLEOTIDE SEQUENCE [LARGE SCALE GENOMIC DNA]</scope>
    <source>
        <strain evidence="2">INRA-310</strain>
    </source>
</reference>
<dbReference type="AlphaFoldDB" id="W2RG35"/>
<evidence type="ECO:0000313" key="2">
    <source>
        <dbReference type="Proteomes" id="UP000018817"/>
    </source>
</evidence>
<sequence>MPFPDGSNPSDEILYKFIRVCERETGATAKLV</sequence>
<dbReference type="RefSeq" id="XP_008891098.1">
    <property type="nucleotide sequence ID" value="XM_008892850.1"/>
</dbReference>
<accession>W2RG35</accession>
<proteinExistence type="predicted"/>
<reference evidence="1 2" key="2">
    <citation type="submission" date="2013-11" db="EMBL/GenBank/DDBJ databases">
        <title>The Genome Sequence of Phytophthora parasitica INRA-310.</title>
        <authorList>
            <consortium name="The Broad Institute Genomics Platform"/>
            <person name="Russ C."/>
            <person name="Tyler B."/>
            <person name="Panabieres F."/>
            <person name="Shan W."/>
            <person name="Tripathy S."/>
            <person name="Grunwald N."/>
            <person name="Machado M."/>
            <person name="Johnson C.S."/>
            <person name="Arredondo F."/>
            <person name="Hong C."/>
            <person name="Coffey M."/>
            <person name="Young S.K."/>
            <person name="Zeng Q."/>
            <person name="Gargeya S."/>
            <person name="Fitzgerald M."/>
            <person name="Abouelleil A."/>
            <person name="Alvarado L."/>
            <person name="Chapman S.B."/>
            <person name="Gainer-Dewar J."/>
            <person name="Goldberg J."/>
            <person name="Griggs A."/>
            <person name="Gujja S."/>
            <person name="Hansen M."/>
            <person name="Howarth C."/>
            <person name="Imamovic A."/>
            <person name="Ireland A."/>
            <person name="Larimer J."/>
            <person name="McCowan C."/>
            <person name="Murphy C."/>
            <person name="Pearson M."/>
            <person name="Poon T.W."/>
            <person name="Priest M."/>
            <person name="Roberts A."/>
            <person name="Saif S."/>
            <person name="Shea T."/>
            <person name="Sykes S."/>
            <person name="Wortman J."/>
            <person name="Nusbaum C."/>
            <person name="Birren B."/>
        </authorList>
    </citation>
    <scope>NUCLEOTIDE SEQUENCE [LARGE SCALE GENOMIC DNA]</scope>
    <source>
        <strain evidence="1 2">INRA-310</strain>
    </source>
</reference>
<name>W2RG35_PHYN3</name>
<evidence type="ECO:0000313" key="1">
    <source>
        <dbReference type="EMBL" id="ETN23510.1"/>
    </source>
</evidence>
<protein>
    <submittedName>
        <fullName evidence="1">Uncharacterized protein</fullName>
    </submittedName>
</protein>
<dbReference type="GeneID" id="20189251"/>
<dbReference type="VEuPathDB" id="FungiDB:PPTG_20652"/>
<dbReference type="Proteomes" id="UP000018817">
    <property type="component" value="Unassembled WGS sequence"/>
</dbReference>